<keyword evidence="1" id="KW-0233">DNA recombination</keyword>
<feature type="region of interest" description="Disordered" evidence="2">
    <location>
        <begin position="353"/>
        <end position="403"/>
    </location>
</feature>
<evidence type="ECO:0000256" key="2">
    <source>
        <dbReference type="SAM" id="MobiDB-lite"/>
    </source>
</evidence>
<dbReference type="SUPFAM" id="SSF56349">
    <property type="entry name" value="DNA breaking-rejoining enzymes"/>
    <property type="match status" value="1"/>
</dbReference>
<proteinExistence type="predicted"/>
<evidence type="ECO:0000313" key="5">
    <source>
        <dbReference type="Proteomes" id="UP000324800"/>
    </source>
</evidence>
<dbReference type="GO" id="GO:0015074">
    <property type="term" value="P:DNA integration"/>
    <property type="evidence" value="ECO:0007669"/>
    <property type="project" value="InterPro"/>
</dbReference>
<comment type="caution">
    <text evidence="4">The sequence shown here is derived from an EMBL/GenBank/DDBJ whole genome shotgun (WGS) entry which is preliminary data.</text>
</comment>
<dbReference type="Proteomes" id="UP000324800">
    <property type="component" value="Unassembled WGS sequence"/>
</dbReference>
<reference evidence="4 5" key="1">
    <citation type="submission" date="2019-03" db="EMBL/GenBank/DDBJ databases">
        <title>Single cell metagenomics reveals metabolic interactions within the superorganism composed of flagellate Streblomastix strix and complex community of Bacteroidetes bacteria on its surface.</title>
        <authorList>
            <person name="Treitli S.C."/>
            <person name="Kolisko M."/>
            <person name="Husnik F."/>
            <person name="Keeling P."/>
            <person name="Hampl V."/>
        </authorList>
    </citation>
    <scope>NUCLEOTIDE SEQUENCE [LARGE SCALE GENOMIC DNA]</scope>
    <source>
        <strain evidence="4">ST1C</strain>
    </source>
</reference>
<accession>A0A5J4W0R1</accession>
<dbReference type="InterPro" id="IPR011010">
    <property type="entry name" value="DNA_brk_join_enz"/>
</dbReference>
<dbReference type="GO" id="GO:0006310">
    <property type="term" value="P:DNA recombination"/>
    <property type="evidence" value="ECO:0007669"/>
    <property type="project" value="UniProtKB-KW"/>
</dbReference>
<dbReference type="GO" id="GO:0003677">
    <property type="term" value="F:DNA binding"/>
    <property type="evidence" value="ECO:0007669"/>
    <property type="project" value="InterPro"/>
</dbReference>
<dbReference type="InterPro" id="IPR013762">
    <property type="entry name" value="Integrase-like_cat_sf"/>
</dbReference>
<feature type="domain" description="Tyr recombinase" evidence="3">
    <location>
        <begin position="69"/>
        <end position="258"/>
    </location>
</feature>
<gene>
    <name evidence="4" type="ORF">EZS28_015936</name>
</gene>
<dbReference type="Gene3D" id="1.10.443.10">
    <property type="entry name" value="Intergrase catalytic core"/>
    <property type="match status" value="1"/>
</dbReference>
<dbReference type="Pfam" id="PF00589">
    <property type="entry name" value="Phage_integrase"/>
    <property type="match status" value="1"/>
</dbReference>
<organism evidence="4 5">
    <name type="scientific">Streblomastix strix</name>
    <dbReference type="NCBI Taxonomy" id="222440"/>
    <lineage>
        <taxon>Eukaryota</taxon>
        <taxon>Metamonada</taxon>
        <taxon>Preaxostyla</taxon>
        <taxon>Oxymonadida</taxon>
        <taxon>Streblomastigidae</taxon>
        <taxon>Streblomastix</taxon>
    </lineage>
</organism>
<evidence type="ECO:0000259" key="3">
    <source>
        <dbReference type="PROSITE" id="PS51898"/>
    </source>
</evidence>
<dbReference type="PROSITE" id="PS51898">
    <property type="entry name" value="TYR_RECOMBINASE"/>
    <property type="match status" value="1"/>
</dbReference>
<feature type="compositionally biased region" description="Polar residues" evidence="2">
    <location>
        <begin position="385"/>
        <end position="403"/>
    </location>
</feature>
<dbReference type="AlphaFoldDB" id="A0A5J4W0R1"/>
<dbReference type="EMBL" id="SNRW01003945">
    <property type="protein sequence ID" value="KAA6388534.1"/>
    <property type="molecule type" value="Genomic_DNA"/>
</dbReference>
<name>A0A5J4W0R1_9EUKA</name>
<evidence type="ECO:0000313" key="4">
    <source>
        <dbReference type="EMBL" id="KAA6388534.1"/>
    </source>
</evidence>
<protein>
    <recommendedName>
        <fullName evidence="3">Tyr recombinase domain-containing protein</fullName>
    </recommendedName>
</protein>
<dbReference type="InterPro" id="IPR002104">
    <property type="entry name" value="Integrase_catalytic"/>
</dbReference>
<sequence>MANFLSDQMEKEASDNALKSYRGALAVLFSFIGYKEEEVHSKLVAQLMKPVLMRTRHKENEIEQWVLNVLLQKITKEQVKLLWNNLSIEETMTVSLTLCMIFTVARLAELFRATLIQKTETEIILEMIILKKPQRRIELKLKESLDQTICPVHWWKAWFRNRDKDLIPTTGYLWNTSRLNRINSPDSLSKRIRSLMKKAGIAGGFTVTSVRSATITKLINMGANATAVDRFTHHSDVASTVRQYYDKNNNEQVRALIAEVKSGKAGESESEMEAEVELGLDQHTPGAAGLSPQEEFSPTVTLLENNHIHILFQLQLYNESESFQHRESNTQRGSSHSLEEVMHDLKGHAISSEREVSSTFIPPVHENPAHEQKKQNQAKDGAPTCPNSVSARGVGNQQQQNME</sequence>
<evidence type="ECO:0000256" key="1">
    <source>
        <dbReference type="ARBA" id="ARBA00023172"/>
    </source>
</evidence>